<dbReference type="EMBL" id="LLXL01002494">
    <property type="protein sequence ID" value="PKK60694.1"/>
    <property type="molecule type" value="Genomic_DNA"/>
</dbReference>
<gene>
    <name evidence="1" type="ORF">RhiirC2_761537</name>
</gene>
<dbReference type="AlphaFoldDB" id="A0A2N1MGF2"/>
<protein>
    <submittedName>
        <fullName evidence="1">Uncharacterized protein</fullName>
    </submittedName>
</protein>
<feature type="non-terminal residue" evidence="1">
    <location>
        <position position="72"/>
    </location>
</feature>
<evidence type="ECO:0000313" key="2">
    <source>
        <dbReference type="Proteomes" id="UP000233469"/>
    </source>
</evidence>
<accession>A0A2N1MGF2</accession>
<sequence length="72" mass="8719">MDGPLIYDENKYTRKQYEKVTLKYSKYFYERFLKEIEEYLTETGIVYGISQHPIGLNYIIIIKNEYCTDCDN</sequence>
<comment type="caution">
    <text evidence="1">The sequence shown here is derived from an EMBL/GenBank/DDBJ whole genome shotgun (WGS) entry which is preliminary data.</text>
</comment>
<name>A0A2N1MGF2_9GLOM</name>
<reference evidence="1 2" key="2">
    <citation type="submission" date="2017-10" db="EMBL/GenBank/DDBJ databases">
        <title>Extensive intraspecific genome diversity in a model arbuscular mycorrhizal fungus.</title>
        <authorList>
            <person name="Chen E.C.H."/>
            <person name="Morin E."/>
            <person name="Baudet D."/>
            <person name="Noel J."/>
            <person name="Ndikumana S."/>
            <person name="Charron P."/>
            <person name="St-Onge C."/>
            <person name="Giorgi J."/>
            <person name="Grigoriev I.V."/>
            <person name="Roux C."/>
            <person name="Martin F.M."/>
            <person name="Corradi N."/>
        </authorList>
    </citation>
    <scope>NUCLEOTIDE SEQUENCE [LARGE SCALE GENOMIC DNA]</scope>
    <source>
        <strain evidence="1 2">C2</strain>
    </source>
</reference>
<evidence type="ECO:0000313" key="1">
    <source>
        <dbReference type="EMBL" id="PKK60694.1"/>
    </source>
</evidence>
<dbReference type="Proteomes" id="UP000233469">
    <property type="component" value="Unassembled WGS sequence"/>
</dbReference>
<proteinExistence type="predicted"/>
<organism evidence="1 2">
    <name type="scientific">Rhizophagus irregularis</name>
    <dbReference type="NCBI Taxonomy" id="588596"/>
    <lineage>
        <taxon>Eukaryota</taxon>
        <taxon>Fungi</taxon>
        <taxon>Fungi incertae sedis</taxon>
        <taxon>Mucoromycota</taxon>
        <taxon>Glomeromycotina</taxon>
        <taxon>Glomeromycetes</taxon>
        <taxon>Glomerales</taxon>
        <taxon>Glomeraceae</taxon>
        <taxon>Rhizophagus</taxon>
    </lineage>
</organism>
<reference evidence="1 2" key="1">
    <citation type="submission" date="2016-04" db="EMBL/GenBank/DDBJ databases">
        <title>Genome analyses suggest a sexual origin of heterokaryosis in a supposedly ancient asexual fungus.</title>
        <authorList>
            <person name="Ropars J."/>
            <person name="Sedzielewska K."/>
            <person name="Noel J."/>
            <person name="Charron P."/>
            <person name="Farinelli L."/>
            <person name="Marton T."/>
            <person name="Kruger M."/>
            <person name="Pelin A."/>
            <person name="Brachmann A."/>
            <person name="Corradi N."/>
        </authorList>
    </citation>
    <scope>NUCLEOTIDE SEQUENCE [LARGE SCALE GENOMIC DNA]</scope>
    <source>
        <strain evidence="1 2">C2</strain>
    </source>
</reference>